<dbReference type="Gene3D" id="3.10.580.10">
    <property type="entry name" value="CBS-domain"/>
    <property type="match status" value="1"/>
</dbReference>
<dbReference type="SMART" id="SM00116">
    <property type="entry name" value="CBS"/>
    <property type="match status" value="2"/>
</dbReference>
<evidence type="ECO:0000256" key="2">
    <source>
        <dbReference type="PROSITE-ProRule" id="PRU00703"/>
    </source>
</evidence>
<dbReference type="CDD" id="cd00038">
    <property type="entry name" value="CAP_ED"/>
    <property type="match status" value="1"/>
</dbReference>
<dbReference type="CDD" id="cd05401">
    <property type="entry name" value="NT_GlnE_GlnD_like"/>
    <property type="match status" value="1"/>
</dbReference>
<dbReference type="Proteomes" id="UP001157439">
    <property type="component" value="Unassembled WGS sequence"/>
</dbReference>
<comment type="caution">
    <text evidence="5">The sequence shown here is derived from an EMBL/GenBank/DDBJ whole genome shotgun (WGS) entry which is preliminary data.</text>
</comment>
<evidence type="ECO:0000256" key="1">
    <source>
        <dbReference type="ARBA" id="ARBA00023122"/>
    </source>
</evidence>
<dbReference type="EMBL" id="BSPO01000002">
    <property type="protein sequence ID" value="GLS82680.1"/>
    <property type="molecule type" value="Genomic_DNA"/>
</dbReference>
<dbReference type="Pfam" id="PF00571">
    <property type="entry name" value="CBS"/>
    <property type="match status" value="2"/>
</dbReference>
<gene>
    <name evidence="5" type="ORF">GCM10007894_06570</name>
</gene>
<dbReference type="Pfam" id="PF00027">
    <property type="entry name" value="cNMP_binding"/>
    <property type="match status" value="1"/>
</dbReference>
<dbReference type="Pfam" id="PF03445">
    <property type="entry name" value="DUF294"/>
    <property type="match status" value="1"/>
</dbReference>
<accession>A0AA37TNH5</accession>
<dbReference type="InterPro" id="IPR046342">
    <property type="entry name" value="CBS_dom_sf"/>
</dbReference>
<protein>
    <submittedName>
        <fullName evidence="5">Cyclic nucleotide-binding protein</fullName>
    </submittedName>
</protein>
<dbReference type="InterPro" id="IPR000644">
    <property type="entry name" value="CBS_dom"/>
</dbReference>
<proteinExistence type="predicted"/>
<dbReference type="Pfam" id="PF10335">
    <property type="entry name" value="DUF294_C"/>
    <property type="match status" value="1"/>
</dbReference>
<dbReference type="PROSITE" id="PS51371">
    <property type="entry name" value="CBS"/>
    <property type="match status" value="2"/>
</dbReference>
<dbReference type="AlphaFoldDB" id="A0AA37TNH5"/>
<reference evidence="5 6" key="1">
    <citation type="journal article" date="2014" name="Int. J. Syst. Evol. Microbiol.">
        <title>Complete genome sequence of Corynebacterium casei LMG S-19264T (=DSM 44701T), isolated from a smear-ripened cheese.</title>
        <authorList>
            <consortium name="US DOE Joint Genome Institute (JGI-PGF)"/>
            <person name="Walter F."/>
            <person name="Albersmeier A."/>
            <person name="Kalinowski J."/>
            <person name="Ruckert C."/>
        </authorList>
    </citation>
    <scope>NUCLEOTIDE SEQUENCE [LARGE SCALE GENOMIC DNA]</scope>
    <source>
        <strain evidence="5 6">NBRC 112785</strain>
    </source>
</reference>
<dbReference type="InterPro" id="IPR018490">
    <property type="entry name" value="cNMP-bd_dom_sf"/>
</dbReference>
<keyword evidence="1 2" id="KW-0129">CBS domain</keyword>
<dbReference type="RefSeq" id="WP_095498899.1">
    <property type="nucleotide sequence ID" value="NZ_BSPO01000002.1"/>
</dbReference>
<dbReference type="PANTHER" id="PTHR43080:SF2">
    <property type="entry name" value="CBS DOMAIN-CONTAINING PROTEIN"/>
    <property type="match status" value="1"/>
</dbReference>
<dbReference type="InterPro" id="IPR018821">
    <property type="entry name" value="DUF294_put_nucleoTrafse_sb-bd"/>
</dbReference>
<dbReference type="InterPro" id="IPR014710">
    <property type="entry name" value="RmlC-like_jellyroll"/>
</dbReference>
<dbReference type="Gene3D" id="2.60.120.10">
    <property type="entry name" value="Jelly Rolls"/>
    <property type="match status" value="1"/>
</dbReference>
<feature type="domain" description="CBS" evidence="4">
    <location>
        <begin position="220"/>
        <end position="276"/>
    </location>
</feature>
<evidence type="ECO:0000313" key="5">
    <source>
        <dbReference type="EMBL" id="GLS82680.1"/>
    </source>
</evidence>
<evidence type="ECO:0000259" key="4">
    <source>
        <dbReference type="PROSITE" id="PS51371"/>
    </source>
</evidence>
<name>A0AA37TNH5_9GAMM</name>
<dbReference type="GO" id="GO:0008773">
    <property type="term" value="F:[protein-PII] uridylyltransferase activity"/>
    <property type="evidence" value="ECO:0007669"/>
    <property type="project" value="InterPro"/>
</dbReference>
<evidence type="ECO:0000259" key="3">
    <source>
        <dbReference type="PROSITE" id="PS50042"/>
    </source>
</evidence>
<feature type="domain" description="CBS" evidence="4">
    <location>
        <begin position="156"/>
        <end position="212"/>
    </location>
</feature>
<dbReference type="CDD" id="cd04587">
    <property type="entry name" value="CBS_pair_CAP-ED_NT_Pol-beta-like_DUF294_assoc"/>
    <property type="match status" value="1"/>
</dbReference>
<dbReference type="SUPFAM" id="SSF54631">
    <property type="entry name" value="CBS-domain pair"/>
    <property type="match status" value="1"/>
</dbReference>
<feature type="domain" description="Cyclic nucleotide-binding" evidence="3">
    <location>
        <begin position="18"/>
        <end position="134"/>
    </location>
</feature>
<dbReference type="PANTHER" id="PTHR43080">
    <property type="entry name" value="CBS DOMAIN-CONTAINING PROTEIN CBSX3, MITOCHONDRIAL"/>
    <property type="match status" value="1"/>
</dbReference>
<keyword evidence="6" id="KW-1185">Reference proteome</keyword>
<dbReference type="InterPro" id="IPR005105">
    <property type="entry name" value="GlnD_Uridyltrans_N"/>
</dbReference>
<sequence length="616" mass="69051">MDSGQLQELNEFFLQTIPFSELSQPQRADLIRNLSIEYVAKRQQQVSMSSDEPRLFIVSSGAFEIRSPQGELVDRLDRGGVFGYPTLLTGEAVVNKAVVLEDGLLMSIDGDTFNRLRQQNRAFDRFFVQAHAKRIRVESRFVSKSDSSHFVVTSVMTTDLIHARLQDTVQDCAKRMRDHRVSSLLIMEQQCIKGIVTDKDLRNRVLAEGRSSDSEIQTVMTPNPVTISLKSSVFEASLLMSEHRVHHLPVMDDGRVLGLISSTDIMRNQSSQPLLLVNRINRQHSIEELVKVSQQIPKLLQTLISADTRAEEIGRLLTLITDALTKRLLQIGEAHLGAAPMAYAWLAFGSQGRQDQVAKSDQDNGLLLAKEPTQAEQDYFLRLAKLVCDGLDACGFVHCPGDIMAMNPTWCRSIDSWQQQFYKWIDSPQPKALMHASIFFDMRAIYGASHLCEQLQHAILKRTKGNSIFLAGMAANAVKAKPPLGFFNKFVVERDGKEVKGMDLKHKGNALINDIVRIYALADGICEVNTSARLSKLMNSKLLSPKDALNLTDAQEFIGHLRLANQGRQHRNGEPISNYLQPRDISSLARHQLRDAFDVVHRAQQGIALKFARGMA</sequence>
<dbReference type="InterPro" id="IPR051257">
    <property type="entry name" value="Diverse_CBS-Domain"/>
</dbReference>
<organism evidence="5 6">
    <name type="scientific">Paraferrimonas haliotis</name>
    <dbReference type="NCBI Taxonomy" id="2013866"/>
    <lineage>
        <taxon>Bacteria</taxon>
        <taxon>Pseudomonadati</taxon>
        <taxon>Pseudomonadota</taxon>
        <taxon>Gammaproteobacteria</taxon>
        <taxon>Alteromonadales</taxon>
        <taxon>Ferrimonadaceae</taxon>
        <taxon>Paraferrimonas</taxon>
    </lineage>
</organism>
<dbReference type="InterPro" id="IPR000595">
    <property type="entry name" value="cNMP-bd_dom"/>
</dbReference>
<evidence type="ECO:0000313" key="6">
    <source>
        <dbReference type="Proteomes" id="UP001157439"/>
    </source>
</evidence>
<dbReference type="PROSITE" id="PS50042">
    <property type="entry name" value="CNMP_BINDING_3"/>
    <property type="match status" value="1"/>
</dbReference>
<dbReference type="SUPFAM" id="SSF51206">
    <property type="entry name" value="cAMP-binding domain-like"/>
    <property type="match status" value="1"/>
</dbReference>